<evidence type="ECO:0000256" key="4">
    <source>
        <dbReference type="ARBA" id="ARBA00022989"/>
    </source>
</evidence>
<accession>A0A498SV56</accession>
<name>A0A498SV56_ACAVI</name>
<keyword evidence="3 10" id="KW-0812">Transmembrane</keyword>
<evidence type="ECO:0000256" key="6">
    <source>
        <dbReference type="ARBA" id="ARBA00057852"/>
    </source>
</evidence>
<dbReference type="PANTHER" id="PTHR31501">
    <property type="entry name" value="CALCIUM RELEASE-ACTIVATED CALCIUM CHANNEL PROTEIN 1"/>
    <property type="match status" value="1"/>
</dbReference>
<reference evidence="11 12" key="1">
    <citation type="submission" date="2018-08" db="EMBL/GenBank/DDBJ databases">
        <authorList>
            <person name="Laetsch R D."/>
            <person name="Stevens L."/>
            <person name="Kumar S."/>
            <person name="Blaxter L. M."/>
        </authorList>
    </citation>
    <scope>NUCLEOTIDE SEQUENCE [LARGE SCALE GENOMIC DNA]</scope>
</reference>
<evidence type="ECO:0000256" key="1">
    <source>
        <dbReference type="ARBA" id="ARBA00004141"/>
    </source>
</evidence>
<dbReference type="InterPro" id="IPR012446">
    <property type="entry name" value="CRAC_channel"/>
</dbReference>
<dbReference type="AlphaFoldDB" id="A0A498SV56"/>
<dbReference type="GO" id="GO:0016020">
    <property type="term" value="C:membrane"/>
    <property type="evidence" value="ECO:0007669"/>
    <property type="project" value="UniProtKB-SubCell"/>
</dbReference>
<evidence type="ECO:0000256" key="8">
    <source>
        <dbReference type="ARBA" id="ARBA00080439"/>
    </source>
</evidence>
<sequence length="429" mass="47347">MISTSVGSESGKIDQSIEIPTSNGGLYKNRRFISSTSNIPTNSKLGIRENDLSRSLLTEANVSSQNFVGLQSLHTISINDSCFNMRKSKQLADFDVNKQMTHMDNNHSTNTVRFSSHRPLSIIDANISNNFPIHMFPTSTLPHYHDFDYHNMSSTTMITSVATTTTTTTTTTATTTTTKTATTATATATPTTTTTTTAASNGVVVKEKAVILDERYRGELSILEKYRYDLSRAQLKASSRTSALLAGFAMVALVELQYERTTPPFLLITLGVVTTLLVSVHLLALMMSTCILPYIEANGCTQDSPHIRLKFYIDLSWLFSTCIGLILFLIEIGIIFFVKFYAVNYITAAYITTAMLIPVVVVFTIFSCLIHKNRFIHSINRVGSKAIDLQKFLNENNAATSNIPNATTSTPFERHLVGAGLQSIRVIHH</sequence>
<dbReference type="OrthoDB" id="61124at2759"/>
<dbReference type="Pfam" id="PF07856">
    <property type="entry name" value="Orai-1"/>
    <property type="match status" value="1"/>
</dbReference>
<dbReference type="PANTHER" id="PTHR31501:SF7">
    <property type="entry name" value="CALCIUM RELEASE-ACTIVATED CALCIUM CHANNEL PROTEIN 1"/>
    <property type="match status" value="1"/>
</dbReference>
<feature type="transmembrane region" description="Helical" evidence="10">
    <location>
        <begin position="315"/>
        <end position="342"/>
    </location>
</feature>
<dbReference type="GO" id="GO:0002115">
    <property type="term" value="P:store-operated calcium entry"/>
    <property type="evidence" value="ECO:0007669"/>
    <property type="project" value="TreeGrafter"/>
</dbReference>
<comment type="similarity">
    <text evidence="2">Belongs to the Orai family.</text>
</comment>
<evidence type="ECO:0000256" key="10">
    <source>
        <dbReference type="SAM" id="Phobius"/>
    </source>
</evidence>
<organism evidence="11 12">
    <name type="scientific">Acanthocheilonema viteae</name>
    <name type="common">Filarial nematode worm</name>
    <name type="synonym">Dipetalonema viteae</name>
    <dbReference type="NCBI Taxonomy" id="6277"/>
    <lineage>
        <taxon>Eukaryota</taxon>
        <taxon>Metazoa</taxon>
        <taxon>Ecdysozoa</taxon>
        <taxon>Nematoda</taxon>
        <taxon>Chromadorea</taxon>
        <taxon>Rhabditida</taxon>
        <taxon>Spirurina</taxon>
        <taxon>Spiruromorpha</taxon>
        <taxon>Filarioidea</taxon>
        <taxon>Onchocercidae</taxon>
        <taxon>Acanthocheilonema</taxon>
    </lineage>
</organism>
<dbReference type="Proteomes" id="UP000276991">
    <property type="component" value="Unassembled WGS sequence"/>
</dbReference>
<evidence type="ECO:0000256" key="5">
    <source>
        <dbReference type="ARBA" id="ARBA00023136"/>
    </source>
</evidence>
<evidence type="ECO:0000256" key="2">
    <source>
        <dbReference type="ARBA" id="ARBA00008062"/>
    </source>
</evidence>
<dbReference type="GO" id="GO:0015279">
    <property type="term" value="F:store-operated calcium channel activity"/>
    <property type="evidence" value="ECO:0007669"/>
    <property type="project" value="TreeGrafter"/>
</dbReference>
<dbReference type="EMBL" id="UPTC01001856">
    <property type="protein sequence ID" value="VBB32670.1"/>
    <property type="molecule type" value="Genomic_DNA"/>
</dbReference>
<evidence type="ECO:0000256" key="3">
    <source>
        <dbReference type="ARBA" id="ARBA00022692"/>
    </source>
</evidence>
<feature type="transmembrane region" description="Helical" evidence="10">
    <location>
        <begin position="264"/>
        <end position="295"/>
    </location>
</feature>
<feature type="region of interest" description="Disordered" evidence="9">
    <location>
        <begin position="1"/>
        <end position="20"/>
    </location>
</feature>
<gene>
    <name evidence="11" type="ORF">NAV_LOCUS7461</name>
</gene>
<evidence type="ECO:0000313" key="11">
    <source>
        <dbReference type="EMBL" id="VBB32670.1"/>
    </source>
</evidence>
<keyword evidence="12" id="KW-1185">Reference proteome</keyword>
<dbReference type="FunFam" id="1.20.140.140:FF:000003">
    <property type="entry name" value="Protein orai"/>
    <property type="match status" value="1"/>
</dbReference>
<evidence type="ECO:0000256" key="7">
    <source>
        <dbReference type="ARBA" id="ARBA00070070"/>
    </source>
</evidence>
<evidence type="ECO:0000256" key="9">
    <source>
        <dbReference type="SAM" id="MobiDB-lite"/>
    </source>
</evidence>
<comment type="function">
    <text evidence="6">Ca(2+) release-activated Ca(2+)-like (CRAC-like) channel subunit which mediates Ca(2+) influx and increase in Ca(2+)-selective current by synergy with the Ca(2+) sensor, stim-1. Required for Ca(2+) and IP3-dependent contractile activity of sheath cells and the spermatheca. Affects brood size and somatic cell function.</text>
</comment>
<keyword evidence="5 10" id="KW-0472">Membrane</keyword>
<protein>
    <recommendedName>
        <fullName evidence="7">Protein orai</fullName>
    </recommendedName>
    <alternativeName>
        <fullName evidence="8">Store-operated calcium channel</fullName>
    </alternativeName>
</protein>
<proteinExistence type="inferred from homology"/>
<dbReference type="InterPro" id="IPR038350">
    <property type="entry name" value="Orai_sf"/>
</dbReference>
<feature type="transmembrane region" description="Helical" evidence="10">
    <location>
        <begin position="348"/>
        <end position="370"/>
    </location>
</feature>
<dbReference type="Gene3D" id="1.20.140.140">
    <property type="entry name" value="Calcium release-activated calcium channel protein Orai"/>
    <property type="match status" value="1"/>
</dbReference>
<comment type="subcellular location">
    <subcellularLocation>
        <location evidence="1">Membrane</location>
        <topology evidence="1">Multi-pass membrane protein</topology>
    </subcellularLocation>
</comment>
<dbReference type="STRING" id="6277.A0A498SV56"/>
<keyword evidence="4 10" id="KW-1133">Transmembrane helix</keyword>
<evidence type="ECO:0000313" key="12">
    <source>
        <dbReference type="Proteomes" id="UP000276991"/>
    </source>
</evidence>